<proteinExistence type="inferred from homology"/>
<dbReference type="NCBIfam" id="TIGR03499">
    <property type="entry name" value="FlhF"/>
    <property type="match status" value="1"/>
</dbReference>
<dbReference type="Gene3D" id="1.20.120.1380">
    <property type="entry name" value="Flagellar FlhF biosynthesis protein, N domain"/>
    <property type="match status" value="1"/>
</dbReference>
<feature type="domain" description="AAA+ ATPase" evidence="15">
    <location>
        <begin position="208"/>
        <end position="377"/>
    </location>
</feature>
<keyword evidence="10" id="KW-0472">Membrane</keyword>
<keyword evidence="7" id="KW-1005">Bacterial flagellum biogenesis</keyword>
<evidence type="ECO:0000259" key="15">
    <source>
        <dbReference type="SMART" id="SM00382"/>
    </source>
</evidence>
<evidence type="ECO:0000256" key="1">
    <source>
        <dbReference type="ARBA" id="ARBA00004413"/>
    </source>
</evidence>
<name>A0A3A1YR36_9BURK</name>
<evidence type="ECO:0000313" key="17">
    <source>
        <dbReference type="EMBL" id="RIY39946.1"/>
    </source>
</evidence>
<feature type="domain" description="SRP54-type proteins GTP-binding" evidence="16">
    <location>
        <begin position="209"/>
        <end position="404"/>
    </location>
</feature>
<keyword evidence="11" id="KW-1006">Bacterial flagellum protein export</keyword>
<evidence type="ECO:0000256" key="10">
    <source>
        <dbReference type="ARBA" id="ARBA00023136"/>
    </source>
</evidence>
<dbReference type="OrthoDB" id="9778554at2"/>
<comment type="caution">
    <text evidence="17">The sequence shown here is derived from an EMBL/GenBank/DDBJ whole genome shotgun (WGS) entry which is preliminary data.</text>
</comment>
<dbReference type="GO" id="GO:0003924">
    <property type="term" value="F:GTPase activity"/>
    <property type="evidence" value="ECO:0007669"/>
    <property type="project" value="UniProtKB-UniRule"/>
</dbReference>
<feature type="region of interest" description="Disordered" evidence="14">
    <location>
        <begin position="59"/>
        <end position="111"/>
    </location>
</feature>
<dbReference type="GO" id="GO:0044781">
    <property type="term" value="P:bacterial-type flagellum organization"/>
    <property type="evidence" value="ECO:0007669"/>
    <property type="project" value="UniProtKB-UniRule"/>
</dbReference>
<dbReference type="PANTHER" id="PTHR43134:SF3">
    <property type="entry name" value="FLAGELLAR BIOSYNTHESIS PROTEIN FLHF"/>
    <property type="match status" value="1"/>
</dbReference>
<evidence type="ECO:0000256" key="7">
    <source>
        <dbReference type="ARBA" id="ARBA00022795"/>
    </source>
</evidence>
<sequence length="823" mass="88721">MNVSRFFGVTNREAMRQVRLALGPDALIISNRRVNGGVEILATDETSLSPEIVRRIADEEVAKSSTAGPVTMRSAISRPPAQPVPQQPKPAQPKSHAPVQGGSAPAVMPAATPSLPPGADVMGAIGALQGALESRIDELMWGNQLRRVPQAVSLFQTLLGFGFSTALLRAMLKSLPEGLGSRAALQWARTELVKSLPVLEREEALWRPGAAIALVGPTGVGKTTTVAKLAARCVKKYGAENVVLLTTDTYRIGAHEQLKIYGKMMHVPVHVVQDAEELRRIIASVAAHQIIIIDNVGISQRDRFVSEQAAMLSAAGREVSRLLVLNASSHGDTLDEVARRYTHDGGSPLRGSIITKLDEATRLGAVLDTVIRYQLPVCYVSDGQKVPQNLAHMTANELVDKALVKHQQASALYAPSEADFAALMSMSEQSRPRDDKAGHTSQRRALLPNLLTVARSSKAPLEVDEIEQAGRYIDENVLASETYALWRAYFKGEAADSMGSLTQHFLGVARNEFAEDADQYVLALHDHVGLRDESAGGAVGRLRATVLLNHAGVPWCSPYQQLTLPDGWRASDGETALRAPTGYESLQKQMQWAAGNVRDVPLLHLFDGATVSVWQSATAQGLAWLSACTRTTRIVDEGSATTVGAVVKTLDFHPVGALGARYERAMVQGVERGQLVVWVATREVSLFSRQNGSTPVQLVAVRVVDRRDGTVLREATGLADATSVAAQADALALALLVHAEHKTALKFAARWWPMLAQRQWADAVPRRALTAMQVGLTTWDAFQSPDGHTLLSAIQGLSGKAQPNQAEAVSAMMKLFTLKEMTA</sequence>
<dbReference type="GO" id="GO:0015031">
    <property type="term" value="P:protein transport"/>
    <property type="evidence" value="ECO:0007669"/>
    <property type="project" value="UniProtKB-KW"/>
</dbReference>
<accession>A0A3A1YR36</accession>
<evidence type="ECO:0000313" key="18">
    <source>
        <dbReference type="Proteomes" id="UP000266206"/>
    </source>
</evidence>
<dbReference type="InterPro" id="IPR003593">
    <property type="entry name" value="AAA+_ATPase"/>
</dbReference>
<dbReference type="Gene3D" id="3.40.50.300">
    <property type="entry name" value="P-loop containing nucleotide triphosphate hydrolases"/>
    <property type="match status" value="1"/>
</dbReference>
<evidence type="ECO:0000259" key="16">
    <source>
        <dbReference type="SMART" id="SM00962"/>
    </source>
</evidence>
<evidence type="ECO:0000256" key="2">
    <source>
        <dbReference type="ARBA" id="ARBA00008531"/>
    </source>
</evidence>
<dbReference type="GO" id="GO:0005047">
    <property type="term" value="F:signal recognition particle binding"/>
    <property type="evidence" value="ECO:0007669"/>
    <property type="project" value="TreeGrafter"/>
</dbReference>
<comment type="subcellular location">
    <subcellularLocation>
        <location evidence="1">Cell membrane</location>
        <topology evidence="1">Peripheral membrane protein</topology>
        <orientation evidence="1">Cytoplasmic side</orientation>
    </subcellularLocation>
</comment>
<evidence type="ECO:0000256" key="3">
    <source>
        <dbReference type="ARBA" id="ARBA00014919"/>
    </source>
</evidence>
<keyword evidence="9" id="KW-0342">GTP-binding</keyword>
<gene>
    <name evidence="17" type="primary">flhF</name>
    <name evidence="17" type="ORF">CJP73_12745</name>
</gene>
<dbReference type="SMART" id="SM00382">
    <property type="entry name" value="AAA"/>
    <property type="match status" value="1"/>
</dbReference>
<evidence type="ECO:0000256" key="8">
    <source>
        <dbReference type="ARBA" id="ARBA00022927"/>
    </source>
</evidence>
<feature type="compositionally biased region" description="Pro residues" evidence="14">
    <location>
        <begin position="80"/>
        <end position="91"/>
    </location>
</feature>
<keyword evidence="17" id="KW-0282">Flagellum</keyword>
<evidence type="ECO:0000256" key="12">
    <source>
        <dbReference type="ARBA" id="ARBA00025337"/>
    </source>
</evidence>
<dbReference type="InterPro" id="IPR000897">
    <property type="entry name" value="SRP54_GTPase_dom"/>
</dbReference>
<dbReference type="InterPro" id="IPR047040">
    <property type="entry name" value="FlhF__GTPase_dom"/>
</dbReference>
<evidence type="ECO:0000256" key="9">
    <source>
        <dbReference type="ARBA" id="ARBA00023134"/>
    </source>
</evidence>
<dbReference type="GO" id="GO:0006614">
    <property type="term" value="P:SRP-dependent cotranslational protein targeting to membrane"/>
    <property type="evidence" value="ECO:0007669"/>
    <property type="project" value="UniProtKB-UniRule"/>
</dbReference>
<dbReference type="RefSeq" id="WP_119516695.1">
    <property type="nucleotide sequence ID" value="NZ_NQYH01000012.1"/>
</dbReference>
<dbReference type="GO" id="GO:0005525">
    <property type="term" value="F:GTP binding"/>
    <property type="evidence" value="ECO:0007669"/>
    <property type="project" value="UniProtKB-UniRule"/>
</dbReference>
<keyword evidence="6" id="KW-0547">Nucleotide-binding</keyword>
<evidence type="ECO:0000256" key="5">
    <source>
        <dbReference type="ARBA" id="ARBA00022475"/>
    </source>
</evidence>
<comment type="similarity">
    <text evidence="2">Belongs to the GTP-binding SRP family.</text>
</comment>
<dbReference type="CDD" id="cd17873">
    <property type="entry name" value="FlhF"/>
    <property type="match status" value="1"/>
</dbReference>
<keyword evidence="17" id="KW-0969">Cilium</keyword>
<evidence type="ECO:0000256" key="13">
    <source>
        <dbReference type="NCBIfam" id="TIGR03499"/>
    </source>
</evidence>
<dbReference type="SMART" id="SM00962">
    <property type="entry name" value="SRP54"/>
    <property type="match status" value="1"/>
</dbReference>
<dbReference type="PANTHER" id="PTHR43134">
    <property type="entry name" value="SIGNAL RECOGNITION PARTICLE RECEPTOR SUBUNIT ALPHA"/>
    <property type="match status" value="1"/>
</dbReference>
<dbReference type="InterPro" id="IPR020006">
    <property type="entry name" value="FlhF"/>
</dbReference>
<keyword evidence="5" id="KW-1003">Cell membrane</keyword>
<dbReference type="InterPro" id="IPR027417">
    <property type="entry name" value="P-loop_NTPase"/>
</dbReference>
<keyword evidence="4" id="KW-0813">Transport</keyword>
<dbReference type="AlphaFoldDB" id="A0A3A1YR36"/>
<protein>
    <recommendedName>
        <fullName evidence="3 13">Flagellar biosynthesis protein FlhF</fullName>
    </recommendedName>
</protein>
<evidence type="ECO:0000256" key="11">
    <source>
        <dbReference type="ARBA" id="ARBA00023225"/>
    </source>
</evidence>
<dbReference type="Pfam" id="PF00448">
    <property type="entry name" value="SRP54"/>
    <property type="match status" value="1"/>
</dbReference>
<dbReference type="Proteomes" id="UP000266206">
    <property type="component" value="Unassembled WGS sequence"/>
</dbReference>
<keyword evidence="8" id="KW-0653">Protein transport</keyword>
<dbReference type="FunFam" id="3.40.50.300:FF:000695">
    <property type="entry name" value="Flagellar biosynthesis regulator FlhF"/>
    <property type="match status" value="1"/>
</dbReference>
<reference evidence="17 18" key="1">
    <citation type="submission" date="2017-08" db="EMBL/GenBank/DDBJ databases">
        <title>Pusillimonas indicus sp. nov., a member of the family Alcaligenaceae isolated from surface seawater.</title>
        <authorList>
            <person name="Li J."/>
        </authorList>
    </citation>
    <scope>NUCLEOTIDE SEQUENCE [LARGE SCALE GENOMIC DNA]</scope>
    <source>
        <strain evidence="17 18">L52-1-41</strain>
    </source>
</reference>
<comment type="function">
    <text evidence="12">Necessary for flagellar biosynthesis. May be involved in translocation of the flagellum.</text>
</comment>
<dbReference type="GO" id="GO:0005886">
    <property type="term" value="C:plasma membrane"/>
    <property type="evidence" value="ECO:0007669"/>
    <property type="project" value="UniProtKB-SubCell"/>
</dbReference>
<dbReference type="EMBL" id="NQYH01000012">
    <property type="protein sequence ID" value="RIY39946.1"/>
    <property type="molecule type" value="Genomic_DNA"/>
</dbReference>
<evidence type="ECO:0000256" key="4">
    <source>
        <dbReference type="ARBA" id="ARBA00022448"/>
    </source>
</evidence>
<evidence type="ECO:0000256" key="14">
    <source>
        <dbReference type="SAM" id="MobiDB-lite"/>
    </source>
</evidence>
<keyword evidence="17" id="KW-0966">Cell projection</keyword>
<evidence type="ECO:0000256" key="6">
    <source>
        <dbReference type="ARBA" id="ARBA00022741"/>
    </source>
</evidence>
<organism evidence="17 18">
    <name type="scientific">Neopusillimonas maritima</name>
    <dbReference type="NCBI Taxonomy" id="2026239"/>
    <lineage>
        <taxon>Bacteria</taxon>
        <taxon>Pseudomonadati</taxon>
        <taxon>Pseudomonadota</taxon>
        <taxon>Betaproteobacteria</taxon>
        <taxon>Burkholderiales</taxon>
        <taxon>Alcaligenaceae</taxon>
        <taxon>Neopusillimonas</taxon>
    </lineage>
</organism>
<dbReference type="SUPFAM" id="SSF52540">
    <property type="entry name" value="P-loop containing nucleoside triphosphate hydrolases"/>
    <property type="match status" value="1"/>
</dbReference>